<evidence type="ECO:0000256" key="1">
    <source>
        <dbReference type="SAM" id="Phobius"/>
    </source>
</evidence>
<evidence type="ECO:0000313" key="4">
    <source>
        <dbReference type="EMBL" id="SIQ22451.1"/>
    </source>
</evidence>
<sequence length="356" mass="39202">MNKPTEHRRDSLTIEREAADWLTRRDGEDWRDADQHTLNAWLGMDPAHRVAYLRLEAGWRAAGRLQALGAGWQGDGPPPRGYWQAPLADRSEQLLQAMAERASQPRMPRRRSPWAPFALAAAMAIGVGIAAWGWLAYNHVDVATYRSALGKVDSFPLADGSQATLASDSLVEVRISRRARQIELLQGEAIFVVAKDPRRPFVVNAGSHQAVAVGTRFSVRRDAQDLRVVVTEGIVRLEPLPGAAAPQPASLLPADSIALVRDGGVLVRSMAPGDAERLLDWREGMLAFRDTPLADAAAEFNRYNARKIVIDDPAVAALRIGGSFRWDNAQGFVELLESGFPVRADYSNERIVLHSR</sequence>
<keyword evidence="1" id="KW-0812">Transmembrane</keyword>
<dbReference type="AlphaFoldDB" id="A0A1N6R0R8"/>
<evidence type="ECO:0000313" key="5">
    <source>
        <dbReference type="Proteomes" id="UP000241788"/>
    </source>
</evidence>
<protein>
    <submittedName>
        <fullName evidence="4">FecR family protein</fullName>
    </submittedName>
</protein>
<feature type="domain" description="FecR protein" evidence="2">
    <location>
        <begin position="144"/>
        <end position="236"/>
    </location>
</feature>
<dbReference type="RefSeq" id="WP_076585638.1">
    <property type="nucleotide sequence ID" value="NZ_FTLW01000002.1"/>
</dbReference>
<dbReference type="Pfam" id="PF16220">
    <property type="entry name" value="DUF4880"/>
    <property type="match status" value="1"/>
</dbReference>
<dbReference type="GO" id="GO:0016989">
    <property type="term" value="F:sigma factor antagonist activity"/>
    <property type="evidence" value="ECO:0007669"/>
    <property type="project" value="TreeGrafter"/>
</dbReference>
<accession>A0A1N6R0R8</accession>
<proteinExistence type="predicted"/>
<dbReference type="InterPro" id="IPR012373">
    <property type="entry name" value="Ferrdict_sens_TM"/>
</dbReference>
<dbReference type="Proteomes" id="UP000241788">
    <property type="component" value="Unassembled WGS sequence"/>
</dbReference>
<evidence type="ECO:0000259" key="2">
    <source>
        <dbReference type="Pfam" id="PF04773"/>
    </source>
</evidence>
<dbReference type="PANTHER" id="PTHR30273">
    <property type="entry name" value="PERIPLASMIC SIGNAL SENSOR AND SIGMA FACTOR ACTIVATOR FECR-RELATED"/>
    <property type="match status" value="1"/>
</dbReference>
<dbReference type="Gene3D" id="3.55.50.30">
    <property type="match status" value="1"/>
</dbReference>
<name>A0A1N6R0R8_9GAMM</name>
<organism evidence="4 5">
    <name type="scientific">Solilutibacter tolerans</name>
    <dbReference type="NCBI Taxonomy" id="1604334"/>
    <lineage>
        <taxon>Bacteria</taxon>
        <taxon>Pseudomonadati</taxon>
        <taxon>Pseudomonadota</taxon>
        <taxon>Gammaproteobacteria</taxon>
        <taxon>Lysobacterales</taxon>
        <taxon>Lysobacteraceae</taxon>
        <taxon>Solilutibacter</taxon>
    </lineage>
</organism>
<keyword evidence="1" id="KW-0472">Membrane</keyword>
<evidence type="ECO:0000259" key="3">
    <source>
        <dbReference type="Pfam" id="PF16220"/>
    </source>
</evidence>
<keyword evidence="5" id="KW-1185">Reference proteome</keyword>
<dbReference type="STRING" id="1604334.SAMN05421546_0860"/>
<dbReference type="Gene3D" id="2.60.120.1440">
    <property type="match status" value="1"/>
</dbReference>
<gene>
    <name evidence="4" type="ORF">SAMN05421546_0860</name>
</gene>
<feature type="transmembrane region" description="Helical" evidence="1">
    <location>
        <begin position="114"/>
        <end position="137"/>
    </location>
</feature>
<dbReference type="PIRSF" id="PIRSF018266">
    <property type="entry name" value="FecR"/>
    <property type="match status" value="1"/>
</dbReference>
<dbReference type="Pfam" id="PF04773">
    <property type="entry name" value="FecR"/>
    <property type="match status" value="1"/>
</dbReference>
<reference evidence="5" key="1">
    <citation type="submission" date="2017-01" db="EMBL/GenBank/DDBJ databases">
        <authorList>
            <person name="Varghese N."/>
            <person name="Submissions S."/>
        </authorList>
    </citation>
    <scope>NUCLEOTIDE SEQUENCE [LARGE SCALE GENOMIC DNA]</scope>
    <source>
        <strain evidence="5">UM1</strain>
    </source>
</reference>
<keyword evidence="1" id="KW-1133">Transmembrane helix</keyword>
<dbReference type="InterPro" id="IPR006860">
    <property type="entry name" value="FecR"/>
</dbReference>
<feature type="domain" description="FecR N-terminal" evidence="3">
    <location>
        <begin position="16"/>
        <end position="57"/>
    </location>
</feature>
<dbReference type="EMBL" id="FTLW01000002">
    <property type="protein sequence ID" value="SIQ22451.1"/>
    <property type="molecule type" value="Genomic_DNA"/>
</dbReference>
<dbReference type="PANTHER" id="PTHR30273:SF2">
    <property type="entry name" value="PROTEIN FECR"/>
    <property type="match status" value="1"/>
</dbReference>
<dbReference type="InterPro" id="IPR032623">
    <property type="entry name" value="FecR_N"/>
</dbReference>